<sequence length="273" mass="30954">MRDHLHTTAPSCGITPNHLHKIPDRPGAGHCEYDRQTGIERNGEGNGEWGDRLAELGCRKRIPGSLVLLQGDMKSDRWFEDTAETISQVVGLKCIDQSWVGWVSEEAMGLDALSFGFRLRLLKAPDAVAVEVTRMKLGVPLGPVEEEIALALPDEMRRVEDLLDSHSVPADAEEGVLRLWHYVVLCQARQRWATDGEPQLEFKEIEEQWGSIEPSWSLLNTKGFDSFYFGRGARARFLKRVDSYLAEEKKRWKSPQTSQDFHSRGTAEGFRDY</sequence>
<proteinExistence type="predicted"/>
<protein>
    <submittedName>
        <fullName evidence="2">Uncharacterized protein</fullName>
    </submittedName>
</protein>
<dbReference type="Proteomes" id="UP001596039">
    <property type="component" value="Unassembled WGS sequence"/>
</dbReference>
<keyword evidence="3" id="KW-1185">Reference proteome</keyword>
<accession>A0ABW0NRI9</accession>
<reference evidence="3" key="1">
    <citation type="journal article" date="2019" name="Int. J. Syst. Evol. Microbiol.">
        <title>The Global Catalogue of Microorganisms (GCM) 10K type strain sequencing project: providing services to taxonomists for standard genome sequencing and annotation.</title>
        <authorList>
            <consortium name="The Broad Institute Genomics Platform"/>
            <consortium name="The Broad Institute Genome Sequencing Center for Infectious Disease"/>
            <person name="Wu L."/>
            <person name="Ma J."/>
        </authorList>
    </citation>
    <scope>NUCLEOTIDE SEQUENCE [LARGE SCALE GENOMIC DNA]</scope>
    <source>
        <strain evidence="3">CGMCC 4.6997</strain>
    </source>
</reference>
<gene>
    <name evidence="2" type="ORF">ACFPJ4_08570</name>
</gene>
<feature type="compositionally biased region" description="Basic and acidic residues" evidence="1">
    <location>
        <begin position="261"/>
        <end position="273"/>
    </location>
</feature>
<evidence type="ECO:0000313" key="2">
    <source>
        <dbReference type="EMBL" id="MFC5502288.1"/>
    </source>
</evidence>
<evidence type="ECO:0000313" key="3">
    <source>
        <dbReference type="Proteomes" id="UP001596039"/>
    </source>
</evidence>
<feature type="region of interest" description="Disordered" evidence="1">
    <location>
        <begin position="1"/>
        <end position="27"/>
    </location>
</feature>
<feature type="region of interest" description="Disordered" evidence="1">
    <location>
        <begin position="254"/>
        <end position="273"/>
    </location>
</feature>
<name>A0ABW0NRI9_9MICO</name>
<evidence type="ECO:0000256" key="1">
    <source>
        <dbReference type="SAM" id="MobiDB-lite"/>
    </source>
</evidence>
<comment type="caution">
    <text evidence="2">The sequence shown here is derived from an EMBL/GenBank/DDBJ whole genome shotgun (WGS) entry which is preliminary data.</text>
</comment>
<dbReference type="EMBL" id="JBHSMG010000002">
    <property type="protein sequence ID" value="MFC5502288.1"/>
    <property type="molecule type" value="Genomic_DNA"/>
</dbReference>
<organism evidence="2 3">
    <name type="scientific">Lysinimonas soli</name>
    <dbReference type="NCBI Taxonomy" id="1074233"/>
    <lineage>
        <taxon>Bacteria</taxon>
        <taxon>Bacillati</taxon>
        <taxon>Actinomycetota</taxon>
        <taxon>Actinomycetes</taxon>
        <taxon>Micrococcales</taxon>
        <taxon>Microbacteriaceae</taxon>
        <taxon>Lysinimonas</taxon>
    </lineage>
</organism>
<dbReference type="RefSeq" id="WP_386739987.1">
    <property type="nucleotide sequence ID" value="NZ_JBHSMG010000002.1"/>
</dbReference>